<accession>A0A1I8FPW6</accession>
<dbReference type="Proteomes" id="UP000095280">
    <property type="component" value="Unplaced"/>
</dbReference>
<protein>
    <submittedName>
        <fullName evidence="3">PLA2G4C</fullName>
    </submittedName>
</protein>
<evidence type="ECO:0000256" key="1">
    <source>
        <dbReference type="SAM" id="MobiDB-lite"/>
    </source>
</evidence>
<proteinExistence type="predicted"/>
<sequence length="68" mass="7235">TMESPTPSLAEKPDTESLQMYPSATREPPTGRGHQPRSQGIHCFTGGSLCDGLAGAGIAIFYKRESDP</sequence>
<organism evidence="2 3">
    <name type="scientific">Macrostomum lignano</name>
    <dbReference type="NCBI Taxonomy" id="282301"/>
    <lineage>
        <taxon>Eukaryota</taxon>
        <taxon>Metazoa</taxon>
        <taxon>Spiralia</taxon>
        <taxon>Lophotrochozoa</taxon>
        <taxon>Platyhelminthes</taxon>
        <taxon>Rhabditophora</taxon>
        <taxon>Macrostomorpha</taxon>
        <taxon>Macrostomida</taxon>
        <taxon>Macrostomidae</taxon>
        <taxon>Macrostomum</taxon>
    </lineage>
</organism>
<keyword evidence="2" id="KW-1185">Reference proteome</keyword>
<reference evidence="3" key="1">
    <citation type="submission" date="2016-11" db="UniProtKB">
        <authorList>
            <consortium name="WormBaseParasite"/>
        </authorList>
    </citation>
    <scope>IDENTIFICATION</scope>
</reference>
<dbReference type="WBParaSite" id="maker-unitig_42640-snap-gene-0.1-mRNA-1">
    <property type="protein sequence ID" value="maker-unitig_42640-snap-gene-0.1-mRNA-1"/>
    <property type="gene ID" value="maker-unitig_42640-snap-gene-0.1"/>
</dbReference>
<evidence type="ECO:0000313" key="3">
    <source>
        <dbReference type="WBParaSite" id="maker-unitig_42640-snap-gene-0.1-mRNA-1"/>
    </source>
</evidence>
<evidence type="ECO:0000313" key="2">
    <source>
        <dbReference type="Proteomes" id="UP000095280"/>
    </source>
</evidence>
<name>A0A1I8FPW6_9PLAT</name>
<feature type="region of interest" description="Disordered" evidence="1">
    <location>
        <begin position="1"/>
        <end position="41"/>
    </location>
</feature>
<dbReference type="AlphaFoldDB" id="A0A1I8FPW6"/>